<accession>A0ABQ1MNJ1</accession>
<dbReference type="InterPro" id="IPR050811">
    <property type="entry name" value="Phosphate_ABC_transporter"/>
</dbReference>
<proteinExistence type="predicted"/>
<dbReference type="PROSITE" id="PS51257">
    <property type="entry name" value="PROKAR_LIPOPROTEIN"/>
    <property type="match status" value="1"/>
</dbReference>
<name>A0ABQ1MNJ1_9SPHI</name>
<sequence length="313" mass="35430">MITRKLALLLIVAFISCKKDEPRPVFRIDGLTTENYPKVDGSTSTQPLHYLVAAELLGGRYTWQQQLYLDGTWAILPNFDDIPREFFVERIKTSQTHNSIINLIDKEADLIFSARKMSDDEKAHAAKAGVTIIETPIALDAFIFIANPPNPVSSLTTKQIQDIYMGNVTNWQEVGGENEAIIPFVRNRNSGSQELMESLVMNGLDMPKWEEEMLGSMMLVFNRVRFEPNSLCYTVYYYKEQIVRDRTLVKTLAVDGVTPTEKTISNGSYPLVAEVYACIRSDLDPDAMAHKLYKYLQTEEGKKLIALSGYIPI</sequence>
<dbReference type="Proteomes" id="UP000597338">
    <property type="component" value="Unassembled WGS sequence"/>
</dbReference>
<dbReference type="RefSeq" id="WP_188753272.1">
    <property type="nucleotide sequence ID" value="NZ_BMIK01000020.1"/>
</dbReference>
<dbReference type="EMBL" id="BMIK01000020">
    <property type="protein sequence ID" value="GGC43900.1"/>
    <property type="molecule type" value="Genomic_DNA"/>
</dbReference>
<evidence type="ECO:0000256" key="1">
    <source>
        <dbReference type="ARBA" id="ARBA00022729"/>
    </source>
</evidence>
<evidence type="ECO:0000259" key="2">
    <source>
        <dbReference type="Pfam" id="PF12849"/>
    </source>
</evidence>
<evidence type="ECO:0000313" key="3">
    <source>
        <dbReference type="EMBL" id="GGC43900.1"/>
    </source>
</evidence>
<dbReference type="SUPFAM" id="SSF53850">
    <property type="entry name" value="Periplasmic binding protein-like II"/>
    <property type="match status" value="1"/>
</dbReference>
<reference evidence="4" key="1">
    <citation type="journal article" date="2019" name="Int. J. Syst. Evol. Microbiol.">
        <title>The Global Catalogue of Microorganisms (GCM) 10K type strain sequencing project: providing services to taxonomists for standard genome sequencing and annotation.</title>
        <authorList>
            <consortium name="The Broad Institute Genomics Platform"/>
            <consortium name="The Broad Institute Genome Sequencing Center for Infectious Disease"/>
            <person name="Wu L."/>
            <person name="Ma J."/>
        </authorList>
    </citation>
    <scope>NUCLEOTIDE SEQUENCE [LARGE SCALE GENOMIC DNA]</scope>
    <source>
        <strain evidence="4">CGMCC 1.15342</strain>
    </source>
</reference>
<keyword evidence="4" id="KW-1185">Reference proteome</keyword>
<gene>
    <name evidence="3" type="ORF">GCM10011386_40300</name>
</gene>
<dbReference type="Gene3D" id="3.40.190.10">
    <property type="entry name" value="Periplasmic binding protein-like II"/>
    <property type="match status" value="2"/>
</dbReference>
<feature type="domain" description="PBP" evidence="2">
    <location>
        <begin position="92"/>
        <end position="298"/>
    </location>
</feature>
<dbReference type="PANTHER" id="PTHR30570:SF1">
    <property type="entry name" value="PHOSPHATE-BINDING PROTEIN PSTS"/>
    <property type="match status" value="1"/>
</dbReference>
<dbReference type="Pfam" id="PF12849">
    <property type="entry name" value="PBP_like_2"/>
    <property type="match status" value="1"/>
</dbReference>
<evidence type="ECO:0000313" key="4">
    <source>
        <dbReference type="Proteomes" id="UP000597338"/>
    </source>
</evidence>
<protein>
    <recommendedName>
        <fullName evidence="2">PBP domain-containing protein</fullName>
    </recommendedName>
</protein>
<dbReference type="InterPro" id="IPR024370">
    <property type="entry name" value="PBP_domain"/>
</dbReference>
<dbReference type="PANTHER" id="PTHR30570">
    <property type="entry name" value="PERIPLASMIC PHOSPHATE BINDING COMPONENT OF PHOSPHATE ABC TRANSPORTER"/>
    <property type="match status" value="1"/>
</dbReference>
<organism evidence="3 4">
    <name type="scientific">Parapedobacter defluvii</name>
    <dbReference type="NCBI Taxonomy" id="2045106"/>
    <lineage>
        <taxon>Bacteria</taxon>
        <taxon>Pseudomonadati</taxon>
        <taxon>Bacteroidota</taxon>
        <taxon>Sphingobacteriia</taxon>
        <taxon>Sphingobacteriales</taxon>
        <taxon>Sphingobacteriaceae</taxon>
        <taxon>Parapedobacter</taxon>
    </lineage>
</organism>
<keyword evidence="1" id="KW-0732">Signal</keyword>
<comment type="caution">
    <text evidence="3">The sequence shown here is derived from an EMBL/GenBank/DDBJ whole genome shotgun (WGS) entry which is preliminary data.</text>
</comment>